<keyword evidence="2" id="KW-1185">Reference proteome</keyword>
<sequence length="95" mass="10666">MEMDFTTLNPDSDVEDDNVIKNLQNSPYKVTSLVGRFGKLGSVANRPGRGAHRNILTEDNVEIVRQSVTDDPSVLTVVPAKWAFPKRHCVEFFSF</sequence>
<name>A0A8X7CL66_9ARAC</name>
<organism evidence="1 2">
    <name type="scientific">Trichonephila inaurata madagascariensis</name>
    <dbReference type="NCBI Taxonomy" id="2747483"/>
    <lineage>
        <taxon>Eukaryota</taxon>
        <taxon>Metazoa</taxon>
        <taxon>Ecdysozoa</taxon>
        <taxon>Arthropoda</taxon>
        <taxon>Chelicerata</taxon>
        <taxon>Arachnida</taxon>
        <taxon>Araneae</taxon>
        <taxon>Araneomorphae</taxon>
        <taxon>Entelegynae</taxon>
        <taxon>Araneoidea</taxon>
        <taxon>Nephilidae</taxon>
        <taxon>Trichonephila</taxon>
        <taxon>Trichonephila inaurata</taxon>
    </lineage>
</organism>
<dbReference type="Proteomes" id="UP000886998">
    <property type="component" value="Unassembled WGS sequence"/>
</dbReference>
<evidence type="ECO:0000313" key="2">
    <source>
        <dbReference type="Proteomes" id="UP000886998"/>
    </source>
</evidence>
<protein>
    <submittedName>
        <fullName evidence="1">Uncharacterized protein</fullName>
    </submittedName>
</protein>
<accession>A0A8X7CL66</accession>
<dbReference type="EMBL" id="BMAV01022312">
    <property type="protein sequence ID" value="GFY77089.1"/>
    <property type="molecule type" value="Genomic_DNA"/>
</dbReference>
<comment type="caution">
    <text evidence="1">The sequence shown here is derived from an EMBL/GenBank/DDBJ whole genome shotgun (WGS) entry which is preliminary data.</text>
</comment>
<evidence type="ECO:0000313" key="1">
    <source>
        <dbReference type="EMBL" id="GFY77089.1"/>
    </source>
</evidence>
<gene>
    <name evidence="1" type="ORF">TNIN_462301</name>
</gene>
<reference evidence="1" key="1">
    <citation type="submission" date="2020-08" db="EMBL/GenBank/DDBJ databases">
        <title>Multicomponent nature underlies the extraordinary mechanical properties of spider dragline silk.</title>
        <authorList>
            <person name="Kono N."/>
            <person name="Nakamura H."/>
            <person name="Mori M."/>
            <person name="Yoshida Y."/>
            <person name="Ohtoshi R."/>
            <person name="Malay A.D."/>
            <person name="Moran D.A.P."/>
            <person name="Tomita M."/>
            <person name="Numata K."/>
            <person name="Arakawa K."/>
        </authorList>
    </citation>
    <scope>NUCLEOTIDE SEQUENCE</scope>
</reference>
<proteinExistence type="predicted"/>
<dbReference type="AlphaFoldDB" id="A0A8X7CL66"/>